<evidence type="ECO:0000313" key="4">
    <source>
        <dbReference type="Proteomes" id="UP000812287"/>
    </source>
</evidence>
<dbReference type="Pfam" id="PF13391">
    <property type="entry name" value="HNH_2"/>
    <property type="match status" value="1"/>
</dbReference>
<protein>
    <recommendedName>
        <fullName evidence="2">HNH nuclease domain-containing protein</fullName>
    </recommendedName>
</protein>
<evidence type="ECO:0000259" key="2">
    <source>
        <dbReference type="Pfam" id="PF13391"/>
    </source>
</evidence>
<reference evidence="3" key="1">
    <citation type="submission" date="2020-11" db="EMBL/GenBank/DDBJ databases">
        <title>Adaptations for nitrogen fixation in a non-lichenized fungal sporocarp promotes dispersal by wood-feeding termites.</title>
        <authorList>
            <consortium name="DOE Joint Genome Institute"/>
            <person name="Koch R.A."/>
            <person name="Yoon G."/>
            <person name="Arayal U."/>
            <person name="Lail K."/>
            <person name="Amirebrahimi M."/>
            <person name="Labutti K."/>
            <person name="Lipzen A."/>
            <person name="Riley R."/>
            <person name="Barry K."/>
            <person name="Henrissat B."/>
            <person name="Grigoriev I.V."/>
            <person name="Herr J.R."/>
            <person name="Aime M.C."/>
        </authorList>
    </citation>
    <scope>NUCLEOTIDE SEQUENCE</scope>
    <source>
        <strain evidence="3">MCA 3950</strain>
    </source>
</reference>
<evidence type="ECO:0000256" key="1">
    <source>
        <dbReference type="SAM" id="MobiDB-lite"/>
    </source>
</evidence>
<feature type="region of interest" description="Disordered" evidence="1">
    <location>
        <begin position="1"/>
        <end position="26"/>
    </location>
</feature>
<name>A0A9P7VRF2_9AGAR</name>
<sequence length="123" mass="13920">MTVTATGSTTSGGKYNRKASTRRDVRMRDMKCRVTGDIAGRRQRGFNFVGLEVAHMFPLGGIDLFPVSFPRRDPRLSVFYKETKIPSKPSKENLDIPLNAIVLRSDVHRLFDDYQFGIDGHLC</sequence>
<dbReference type="InterPro" id="IPR003615">
    <property type="entry name" value="HNH_nuc"/>
</dbReference>
<dbReference type="Proteomes" id="UP000812287">
    <property type="component" value="Unassembled WGS sequence"/>
</dbReference>
<dbReference type="AlphaFoldDB" id="A0A9P7VRF2"/>
<accession>A0A9P7VRF2</accession>
<feature type="compositionally biased region" description="Low complexity" evidence="1">
    <location>
        <begin position="1"/>
        <end position="13"/>
    </location>
</feature>
<proteinExistence type="predicted"/>
<dbReference type="OrthoDB" id="2142759at2759"/>
<dbReference type="RefSeq" id="XP_043038096.1">
    <property type="nucleotide sequence ID" value="XM_043186588.1"/>
</dbReference>
<feature type="domain" description="HNH nuclease" evidence="2">
    <location>
        <begin position="32"/>
        <end position="119"/>
    </location>
</feature>
<keyword evidence="4" id="KW-1185">Reference proteome</keyword>
<dbReference type="EMBL" id="MU250539">
    <property type="protein sequence ID" value="KAG7444596.1"/>
    <property type="molecule type" value="Genomic_DNA"/>
</dbReference>
<organism evidence="3 4">
    <name type="scientific">Guyanagaster necrorhizus</name>
    <dbReference type="NCBI Taxonomy" id="856835"/>
    <lineage>
        <taxon>Eukaryota</taxon>
        <taxon>Fungi</taxon>
        <taxon>Dikarya</taxon>
        <taxon>Basidiomycota</taxon>
        <taxon>Agaricomycotina</taxon>
        <taxon>Agaricomycetes</taxon>
        <taxon>Agaricomycetidae</taxon>
        <taxon>Agaricales</taxon>
        <taxon>Marasmiineae</taxon>
        <taxon>Physalacriaceae</taxon>
        <taxon>Guyanagaster</taxon>
    </lineage>
</organism>
<evidence type="ECO:0000313" key="3">
    <source>
        <dbReference type="EMBL" id="KAG7444596.1"/>
    </source>
</evidence>
<dbReference type="GeneID" id="66108885"/>
<gene>
    <name evidence="3" type="ORF">BT62DRAFT_933625</name>
</gene>
<comment type="caution">
    <text evidence="3">The sequence shown here is derived from an EMBL/GenBank/DDBJ whole genome shotgun (WGS) entry which is preliminary data.</text>
</comment>